<feature type="transmembrane region" description="Helical" evidence="1">
    <location>
        <begin position="25"/>
        <end position="48"/>
    </location>
</feature>
<dbReference type="AlphaFoldDB" id="A0A1K1M214"/>
<dbReference type="EMBL" id="FPJE01000002">
    <property type="protein sequence ID" value="SFW17153.1"/>
    <property type="molecule type" value="Genomic_DNA"/>
</dbReference>
<sequence>MLKYNQKNTQNEPYLQTQSEWKTRCFTCFLLGIIAGCIIIAIVFVIFAPELFGFSFFSEEV</sequence>
<evidence type="ECO:0000256" key="1">
    <source>
        <dbReference type="SAM" id="Phobius"/>
    </source>
</evidence>
<protein>
    <submittedName>
        <fullName evidence="2">Uncharacterized protein</fullName>
    </submittedName>
</protein>
<evidence type="ECO:0000313" key="2">
    <source>
        <dbReference type="EMBL" id="SFW17153.1"/>
    </source>
</evidence>
<evidence type="ECO:0000313" key="3">
    <source>
        <dbReference type="Proteomes" id="UP000182248"/>
    </source>
</evidence>
<reference evidence="2 3" key="1">
    <citation type="submission" date="2016-11" db="EMBL/GenBank/DDBJ databases">
        <authorList>
            <person name="Jaros S."/>
            <person name="Januszkiewicz K."/>
            <person name="Wedrychowicz H."/>
        </authorList>
    </citation>
    <scope>NUCLEOTIDE SEQUENCE [LARGE SCALE GENOMIC DNA]</scope>
    <source>
        <strain evidence="2 3">CGMCC 1.12145</strain>
    </source>
</reference>
<keyword evidence="1" id="KW-0472">Membrane</keyword>
<name>A0A1K1M214_9FLAO</name>
<organism evidence="2 3">
    <name type="scientific">Sinomicrobium oceani</name>
    <dbReference type="NCBI Taxonomy" id="1150368"/>
    <lineage>
        <taxon>Bacteria</taxon>
        <taxon>Pseudomonadati</taxon>
        <taxon>Bacteroidota</taxon>
        <taxon>Flavobacteriia</taxon>
        <taxon>Flavobacteriales</taxon>
        <taxon>Flavobacteriaceae</taxon>
        <taxon>Sinomicrobium</taxon>
    </lineage>
</organism>
<proteinExistence type="predicted"/>
<keyword evidence="3" id="KW-1185">Reference proteome</keyword>
<keyword evidence="1" id="KW-0812">Transmembrane</keyword>
<dbReference type="RefSeq" id="WP_072315579.1">
    <property type="nucleotide sequence ID" value="NZ_JAPPSR010000036.1"/>
</dbReference>
<accession>A0A1K1M214</accession>
<dbReference type="Proteomes" id="UP000182248">
    <property type="component" value="Unassembled WGS sequence"/>
</dbReference>
<keyword evidence="1" id="KW-1133">Transmembrane helix</keyword>
<gene>
    <name evidence="2" type="ORF">SAMN02927921_00319</name>
</gene>